<dbReference type="RefSeq" id="XP_001879948.1">
    <property type="nucleotide sequence ID" value="XM_001879913.1"/>
</dbReference>
<keyword evidence="2" id="KW-1185">Reference proteome</keyword>
<dbReference type="EMBL" id="DS547099">
    <property type="protein sequence ID" value="EDR09599.1"/>
    <property type="molecule type" value="Genomic_DNA"/>
</dbReference>
<protein>
    <submittedName>
        <fullName evidence="1">Predicted protein</fullName>
    </submittedName>
</protein>
<name>B0D766_LACBS</name>
<proteinExistence type="predicted"/>
<accession>B0D766</accession>
<evidence type="ECO:0000313" key="2">
    <source>
        <dbReference type="Proteomes" id="UP000001194"/>
    </source>
</evidence>
<organism evidence="2">
    <name type="scientific">Laccaria bicolor (strain S238N-H82 / ATCC MYA-4686)</name>
    <name type="common">Bicoloured deceiver</name>
    <name type="synonym">Laccaria laccata var. bicolor</name>
    <dbReference type="NCBI Taxonomy" id="486041"/>
    <lineage>
        <taxon>Eukaryota</taxon>
        <taxon>Fungi</taxon>
        <taxon>Dikarya</taxon>
        <taxon>Basidiomycota</taxon>
        <taxon>Agaricomycotina</taxon>
        <taxon>Agaricomycetes</taxon>
        <taxon>Agaricomycetidae</taxon>
        <taxon>Agaricales</taxon>
        <taxon>Agaricineae</taxon>
        <taxon>Hydnangiaceae</taxon>
        <taxon>Laccaria</taxon>
    </lineage>
</organism>
<dbReference type="Proteomes" id="UP000001194">
    <property type="component" value="Unassembled WGS sequence"/>
</dbReference>
<dbReference type="KEGG" id="lbc:LACBIDRAFT_326063"/>
<sequence length="1358" mass="151279">MYWEDYSSNRGQKMSDISIQESTMEPPALDAEGFAICPDCGSRVNCGTIGLPNLEKRHHGTKICKTAQQKRDRDVKKKDGTILSFLRPKAAIIPSTVDGPPPVHSYKLVPRTVSNASPAAASTTPEQEKFVSNSMSKSVSRPISNSFIKVLRDLVKNLPASVPKASEFEKLAVFGGNPKEFDDPSLQADELWETSLNGVLKSTLGWGMEGNMDEIIRRGRWGLDGLVDFATYFVEERSVSGGLFEGKLTNLVAALKERVPASHIHNPPPTVAQSPSPPLAVIEQGGATLIPFDSDNVPTSLDSPKLVGYPNGPDEAARIDVDAFCFEYEDILKQSKMSAERCKGYTMIFPDGKSPYTAYPFALHDTIVLPWDPVPKDGVMKLFTHSCRGSSDGSGAACQPCRELGNNETLENILRRMKDGTHENAGFAYHGFSGLQEMLHHKNQLVKFYRLCGLNQAKKLLSKATALSDQKRLLMAIASGKASRVDRLISLGLRQKKGARGLLVSYLAAADGYYNPKSFMEEEDMKALLLWKLGGNRVAEINHRANNAPSVSYLRTRSTVPPIIPSHEKPTVEQVAKNVEAMLEGVLDVIHGENCPKFIHAVLEFDEIATEKRIHWDPKTNYFLGLCREHAHNTAMEFVNEGDMEELFQALDDGQVHHAGEATIGALGILCKDHRIYPARPVLISGDCKRESGEEHAEIIQTVLKGINVLQDKTKLRLVSIASDGETRQGSAFILLTFKSPLLPTSPIYSILKPLKLLNLHVGDDDLTCDKDWKHVFKRWRNLLLQQRGVVVNGVRITPDIIKDQFRSAGLSAEHIRPLFNPDDQQDIKLAFDMLKDIWTLPRSCTNTRRGFLEVREGLWILGKLLHHTIFPYLCVDLSLSEQIEHLSAAAHLAIILFRLAGKNFIPTNLYIDLMIMIKNVLFCVAKAKIDDPDGEFWLILLGTDRLEELFGILRTMVGNDANLDTLQLVSRLSGTTEVANILAKYPQWDRSPRADHIKPGSWRGNVKLHNVSLQTSWNCGRRIVEQEFEGLEHNLHELDNSDGVDILSPFGTLLFDIPLADDDIDESLEAPSSNVTSGDQINDEITGASTHDVDMCVDVEDELGTELACLTNTETNPSQRVFNSKVLVKGIEKSKARALKEFSKYRQHASSMDRLKHVQAIPRFVDIEKTVESHANHSPVDDTEKIVISDPISTLIRVENQFWLCLGEVNGLQVDGCRVEEVSFEMLPEDTVTVLYQILGLHPATLADDPDGRHDWRTYMIRERTFTVPGRLIQSVNPTTSKTHLTIPFYLLQSTVLVALTASLFQSLTISSLKAVPKLAPMTEMGGIHFYDKNQTYAWRAMCIMPRGSMRSHISLF</sequence>
<dbReference type="HOGENOM" id="CLU_002907_1_0_1"/>
<gene>
    <name evidence="1" type="ORF">LACBIDRAFT_326063</name>
</gene>
<dbReference type="OrthoDB" id="3173036at2759"/>
<dbReference type="InParanoid" id="B0D766"/>
<evidence type="ECO:0000313" key="1">
    <source>
        <dbReference type="EMBL" id="EDR09599.1"/>
    </source>
</evidence>
<dbReference type="GeneID" id="6075652"/>
<reference evidence="1 2" key="1">
    <citation type="journal article" date="2008" name="Nature">
        <title>The genome of Laccaria bicolor provides insights into mycorrhizal symbiosis.</title>
        <authorList>
            <person name="Martin F."/>
            <person name="Aerts A."/>
            <person name="Ahren D."/>
            <person name="Brun A."/>
            <person name="Danchin E.G.J."/>
            <person name="Duchaussoy F."/>
            <person name="Gibon J."/>
            <person name="Kohler A."/>
            <person name="Lindquist E."/>
            <person name="Pereda V."/>
            <person name="Salamov A."/>
            <person name="Shapiro H.J."/>
            <person name="Wuyts J."/>
            <person name="Blaudez D."/>
            <person name="Buee M."/>
            <person name="Brokstein P."/>
            <person name="Canbaeck B."/>
            <person name="Cohen D."/>
            <person name="Courty P.E."/>
            <person name="Coutinho P.M."/>
            <person name="Delaruelle C."/>
            <person name="Detter J.C."/>
            <person name="Deveau A."/>
            <person name="DiFazio S."/>
            <person name="Duplessis S."/>
            <person name="Fraissinet-Tachet L."/>
            <person name="Lucic E."/>
            <person name="Frey-Klett P."/>
            <person name="Fourrey C."/>
            <person name="Feussner I."/>
            <person name="Gay G."/>
            <person name="Grimwood J."/>
            <person name="Hoegger P.J."/>
            <person name="Jain P."/>
            <person name="Kilaru S."/>
            <person name="Labbe J."/>
            <person name="Lin Y.C."/>
            <person name="Legue V."/>
            <person name="Le Tacon F."/>
            <person name="Marmeisse R."/>
            <person name="Melayah D."/>
            <person name="Montanini B."/>
            <person name="Muratet M."/>
            <person name="Nehls U."/>
            <person name="Niculita-Hirzel H."/>
            <person name="Oudot-Le Secq M.P."/>
            <person name="Peter M."/>
            <person name="Quesneville H."/>
            <person name="Rajashekar B."/>
            <person name="Reich M."/>
            <person name="Rouhier N."/>
            <person name="Schmutz J."/>
            <person name="Yin T."/>
            <person name="Chalot M."/>
            <person name="Henrissat B."/>
            <person name="Kuees U."/>
            <person name="Lucas S."/>
            <person name="Van de Peer Y."/>
            <person name="Podila G.K."/>
            <person name="Polle A."/>
            <person name="Pukkila P.J."/>
            <person name="Richardson P.M."/>
            <person name="Rouze P."/>
            <person name="Sanders I.R."/>
            <person name="Stajich J.E."/>
            <person name="Tunlid A."/>
            <person name="Tuskan G."/>
            <person name="Grigoriev I.V."/>
        </authorList>
    </citation>
    <scope>NUCLEOTIDE SEQUENCE [LARGE SCALE GENOMIC DNA]</scope>
    <source>
        <strain evidence="2">S238N-H82 / ATCC MYA-4686</strain>
    </source>
</reference>